<evidence type="ECO:0000313" key="5">
    <source>
        <dbReference type="EMBL" id="SDK57896.1"/>
    </source>
</evidence>
<dbReference type="OrthoDB" id="9799921at2"/>
<dbReference type="SMART" id="SM00987">
    <property type="entry name" value="UreE_C"/>
    <property type="match status" value="1"/>
</dbReference>
<dbReference type="EMBL" id="FNEZ01000008">
    <property type="protein sequence ID" value="SDK57896.1"/>
    <property type="molecule type" value="Genomic_DNA"/>
</dbReference>
<dbReference type="Pfam" id="PF03167">
    <property type="entry name" value="UDG"/>
    <property type="match status" value="1"/>
</dbReference>
<dbReference type="SUPFAM" id="SSF52141">
    <property type="entry name" value="Uracil-DNA glycosylase-like"/>
    <property type="match status" value="1"/>
</dbReference>
<dbReference type="PANTHER" id="PTHR12159">
    <property type="entry name" value="G/T AND G/U MISMATCH-SPECIFIC DNA GLYCOSYLASE"/>
    <property type="match status" value="1"/>
</dbReference>
<name>A0A1G9D1S5_9FLAO</name>
<dbReference type="Proteomes" id="UP000199580">
    <property type="component" value="Unassembled WGS sequence"/>
</dbReference>
<keyword evidence="1" id="KW-0227">DNA damage</keyword>
<evidence type="ECO:0000256" key="3">
    <source>
        <dbReference type="ARBA" id="ARBA00023204"/>
    </source>
</evidence>
<dbReference type="Gene3D" id="3.40.470.10">
    <property type="entry name" value="Uracil-DNA glycosylase-like domain"/>
    <property type="match status" value="1"/>
</dbReference>
<dbReference type="InterPro" id="IPR005122">
    <property type="entry name" value="Uracil-DNA_glycosylase-like"/>
</dbReference>
<sequence>MIASFPPIINDQTEILILGTMPGAMSLEKQEYYAYPQNQFWKIIYTLFAELPVSVIFSEKVKLLQDNKIGLWDVLANCERKGSLDIHIKNHTENDIENLLKQHPKIKTILFNGKESYKYFDRKFRHIEGIKYYVMPSTSPANTVSFDKKLEAWREALIFIII</sequence>
<dbReference type="GO" id="GO:0008263">
    <property type="term" value="F:pyrimidine-specific mismatch base pair DNA N-glycosylase activity"/>
    <property type="evidence" value="ECO:0007669"/>
    <property type="project" value="TreeGrafter"/>
</dbReference>
<dbReference type="SMART" id="SM00986">
    <property type="entry name" value="UDG"/>
    <property type="match status" value="1"/>
</dbReference>
<accession>A0A1G9D1S5</accession>
<dbReference type="STRING" id="1128970.SAMN04487935_3687"/>
<evidence type="ECO:0000256" key="1">
    <source>
        <dbReference type="ARBA" id="ARBA00022763"/>
    </source>
</evidence>
<reference evidence="5 6" key="1">
    <citation type="submission" date="2016-10" db="EMBL/GenBank/DDBJ databases">
        <authorList>
            <person name="de Groot N.N."/>
        </authorList>
    </citation>
    <scope>NUCLEOTIDE SEQUENCE [LARGE SCALE GENOMIC DNA]</scope>
    <source>
        <strain evidence="5 6">CGMCC 1.10076</strain>
    </source>
</reference>
<keyword evidence="3" id="KW-0234">DNA repair</keyword>
<gene>
    <name evidence="5" type="ORF">SAMN04487935_3687</name>
</gene>
<protein>
    <submittedName>
        <fullName evidence="5">G/U mismatch-specific uracil-DNA glycosylase</fullName>
    </submittedName>
</protein>
<feature type="domain" description="Uracil-DNA glycosylase-like" evidence="4">
    <location>
        <begin position="6"/>
        <end position="157"/>
    </location>
</feature>
<dbReference type="InterPro" id="IPR015637">
    <property type="entry name" value="MUG/TDG"/>
</dbReference>
<dbReference type="RefSeq" id="WP_091399119.1">
    <property type="nucleotide sequence ID" value="NZ_BKAI01000016.1"/>
</dbReference>
<proteinExistence type="predicted"/>
<evidence type="ECO:0000256" key="2">
    <source>
        <dbReference type="ARBA" id="ARBA00022801"/>
    </source>
</evidence>
<organism evidence="5 6">
    <name type="scientific">Flavobacterium noncentrifugens</name>
    <dbReference type="NCBI Taxonomy" id="1128970"/>
    <lineage>
        <taxon>Bacteria</taxon>
        <taxon>Pseudomonadati</taxon>
        <taxon>Bacteroidota</taxon>
        <taxon>Flavobacteriia</taxon>
        <taxon>Flavobacteriales</taxon>
        <taxon>Flavobacteriaceae</taxon>
        <taxon>Flavobacterium</taxon>
    </lineage>
</organism>
<dbReference type="CDD" id="cd10032">
    <property type="entry name" value="UDG-F6_HDG"/>
    <property type="match status" value="1"/>
</dbReference>
<dbReference type="GO" id="GO:0006285">
    <property type="term" value="P:base-excision repair, AP site formation"/>
    <property type="evidence" value="ECO:0007669"/>
    <property type="project" value="InterPro"/>
</dbReference>
<dbReference type="InterPro" id="IPR026353">
    <property type="entry name" value="Hypoxan-DNA_Glyclase"/>
</dbReference>
<evidence type="ECO:0000259" key="4">
    <source>
        <dbReference type="SMART" id="SM00986"/>
    </source>
</evidence>
<evidence type="ECO:0000313" key="6">
    <source>
        <dbReference type="Proteomes" id="UP000199580"/>
    </source>
</evidence>
<dbReference type="AlphaFoldDB" id="A0A1G9D1S5"/>
<dbReference type="NCBIfam" id="TIGR04274">
    <property type="entry name" value="hypoxanDNAglyco"/>
    <property type="match status" value="1"/>
</dbReference>
<dbReference type="PANTHER" id="PTHR12159:SF9">
    <property type="entry name" value="G_T MISMATCH-SPECIFIC THYMINE DNA GLYCOSYLASE"/>
    <property type="match status" value="1"/>
</dbReference>
<dbReference type="GO" id="GO:0004844">
    <property type="term" value="F:uracil DNA N-glycosylase activity"/>
    <property type="evidence" value="ECO:0007669"/>
    <property type="project" value="TreeGrafter"/>
</dbReference>
<keyword evidence="6" id="KW-1185">Reference proteome</keyword>
<dbReference type="InterPro" id="IPR036895">
    <property type="entry name" value="Uracil-DNA_glycosylase-like_sf"/>
</dbReference>
<keyword evidence="2" id="KW-0378">Hydrolase</keyword>